<dbReference type="STRING" id="157652.A0A371FYX6"/>
<accession>A0A371FYX6</accession>
<dbReference type="OrthoDB" id="653466at2759"/>
<organism evidence="1 2">
    <name type="scientific">Mucuna pruriens</name>
    <name type="common">Velvet bean</name>
    <name type="synonym">Dolichos pruriens</name>
    <dbReference type="NCBI Taxonomy" id="157652"/>
    <lineage>
        <taxon>Eukaryota</taxon>
        <taxon>Viridiplantae</taxon>
        <taxon>Streptophyta</taxon>
        <taxon>Embryophyta</taxon>
        <taxon>Tracheophyta</taxon>
        <taxon>Spermatophyta</taxon>
        <taxon>Magnoliopsida</taxon>
        <taxon>eudicotyledons</taxon>
        <taxon>Gunneridae</taxon>
        <taxon>Pentapetalae</taxon>
        <taxon>rosids</taxon>
        <taxon>fabids</taxon>
        <taxon>Fabales</taxon>
        <taxon>Fabaceae</taxon>
        <taxon>Papilionoideae</taxon>
        <taxon>50 kb inversion clade</taxon>
        <taxon>NPAAA clade</taxon>
        <taxon>indigoferoid/millettioid clade</taxon>
        <taxon>Phaseoleae</taxon>
        <taxon>Mucuna</taxon>
    </lineage>
</organism>
<keyword evidence="2" id="KW-1185">Reference proteome</keyword>
<dbReference type="Proteomes" id="UP000257109">
    <property type="component" value="Unassembled WGS sequence"/>
</dbReference>
<dbReference type="EMBL" id="QJKJ01007358">
    <property type="protein sequence ID" value="RDX83450.1"/>
    <property type="molecule type" value="Genomic_DNA"/>
</dbReference>
<protein>
    <submittedName>
        <fullName evidence="1">Uncharacterized protein</fullName>
    </submittedName>
</protein>
<name>A0A371FYX6_MUCPR</name>
<dbReference type="PANTHER" id="PTHR34061:SF9">
    <property type="entry name" value="FIBER PROTEIN FB17"/>
    <property type="match status" value="1"/>
</dbReference>
<sequence>MENNGNLTSREKIDQVAMWLGSTVSSAFFSSLERFSCVNIATSDPDNDDDDDDYYSTTANTPTAASTALATTTVTTSPPSVQVNNGQSTNDVSNLPIYWIWVEKDVQVSSFSSSMPDSSLHCFRGLGLLWSKSNARNPGTAVFPALPHHLLPKDKATALPLSRILIFIRSV</sequence>
<dbReference type="PANTHER" id="PTHR34061">
    <property type="entry name" value="PROTEIN, PUTATIVE-RELATED"/>
    <property type="match status" value="1"/>
</dbReference>
<reference evidence="1" key="1">
    <citation type="submission" date="2018-05" db="EMBL/GenBank/DDBJ databases">
        <title>Draft genome of Mucuna pruriens seed.</title>
        <authorList>
            <person name="Nnadi N.E."/>
            <person name="Vos R."/>
            <person name="Hasami M.H."/>
            <person name="Devisetty U.K."/>
            <person name="Aguiy J.C."/>
        </authorList>
    </citation>
    <scope>NUCLEOTIDE SEQUENCE [LARGE SCALE GENOMIC DNA]</scope>
    <source>
        <strain evidence="1">JCA_2017</strain>
    </source>
</reference>
<proteinExistence type="predicted"/>
<evidence type="ECO:0000313" key="2">
    <source>
        <dbReference type="Proteomes" id="UP000257109"/>
    </source>
</evidence>
<dbReference type="AlphaFoldDB" id="A0A371FYX6"/>
<evidence type="ECO:0000313" key="1">
    <source>
        <dbReference type="EMBL" id="RDX83450.1"/>
    </source>
</evidence>
<comment type="caution">
    <text evidence="1">The sequence shown here is derived from an EMBL/GenBank/DDBJ whole genome shotgun (WGS) entry which is preliminary data.</text>
</comment>
<feature type="non-terminal residue" evidence="1">
    <location>
        <position position="1"/>
    </location>
</feature>
<gene>
    <name evidence="1" type="ORF">CR513_35623</name>
</gene>